<keyword evidence="10" id="KW-1185">Reference proteome</keyword>
<dbReference type="GO" id="GO:0005634">
    <property type="term" value="C:nucleus"/>
    <property type="evidence" value="ECO:0007669"/>
    <property type="project" value="UniProtKB-SubCell"/>
</dbReference>
<dbReference type="AlphaFoldDB" id="A0ABD3GWI1"/>
<proteinExistence type="inferred from homology"/>
<keyword evidence="5" id="KW-0479">Metal-binding</keyword>
<dbReference type="GO" id="GO:0046872">
    <property type="term" value="F:metal ion binding"/>
    <property type="evidence" value="ECO:0007669"/>
    <property type="project" value="UniProtKB-KW"/>
</dbReference>
<accession>A0ABD3GWI1</accession>
<keyword evidence="7" id="KW-0539">Nucleus</keyword>
<dbReference type="Pfam" id="PF13359">
    <property type="entry name" value="DDE_Tnp_4"/>
    <property type="match status" value="1"/>
</dbReference>
<name>A0ABD3GWI1_9MARC</name>
<dbReference type="GO" id="GO:0016787">
    <property type="term" value="F:hydrolase activity"/>
    <property type="evidence" value="ECO:0007669"/>
    <property type="project" value="UniProtKB-KW"/>
</dbReference>
<evidence type="ECO:0000256" key="4">
    <source>
        <dbReference type="ARBA" id="ARBA00022722"/>
    </source>
</evidence>
<dbReference type="Proteomes" id="UP001633002">
    <property type="component" value="Unassembled WGS sequence"/>
</dbReference>
<comment type="similarity">
    <text evidence="3">Belongs to the HARBI1 family.</text>
</comment>
<keyword evidence="4" id="KW-0540">Nuclease</keyword>
<dbReference type="PANTHER" id="PTHR22930">
    <property type="match status" value="1"/>
</dbReference>
<dbReference type="GO" id="GO:0004518">
    <property type="term" value="F:nuclease activity"/>
    <property type="evidence" value="ECO:0007669"/>
    <property type="project" value="UniProtKB-KW"/>
</dbReference>
<evidence type="ECO:0000313" key="9">
    <source>
        <dbReference type="EMBL" id="KAL3683613.1"/>
    </source>
</evidence>
<keyword evidence="6" id="KW-0378">Hydrolase</keyword>
<evidence type="ECO:0000256" key="5">
    <source>
        <dbReference type="ARBA" id="ARBA00022723"/>
    </source>
</evidence>
<evidence type="ECO:0000256" key="3">
    <source>
        <dbReference type="ARBA" id="ARBA00006958"/>
    </source>
</evidence>
<comment type="caution">
    <text evidence="9">The sequence shown here is derived from an EMBL/GenBank/DDBJ whole genome shotgun (WGS) entry which is preliminary data.</text>
</comment>
<comment type="subcellular location">
    <subcellularLocation>
        <location evidence="2">Nucleus</location>
    </subcellularLocation>
</comment>
<evidence type="ECO:0000313" key="10">
    <source>
        <dbReference type="Proteomes" id="UP001633002"/>
    </source>
</evidence>
<evidence type="ECO:0000259" key="8">
    <source>
        <dbReference type="Pfam" id="PF13359"/>
    </source>
</evidence>
<dbReference type="PANTHER" id="PTHR22930:SF85">
    <property type="entry name" value="GH03217P-RELATED"/>
    <property type="match status" value="1"/>
</dbReference>
<evidence type="ECO:0000256" key="1">
    <source>
        <dbReference type="ARBA" id="ARBA00001968"/>
    </source>
</evidence>
<dbReference type="InterPro" id="IPR045249">
    <property type="entry name" value="HARBI1-like"/>
</dbReference>
<feature type="domain" description="DDE Tnp4" evidence="8">
    <location>
        <begin position="61"/>
        <end position="175"/>
    </location>
</feature>
<sequence length="237" mass="27862">MVNYTNRVMIAIQSYMKHEIRWPDSEDRQRSSQFFANLGFPGCIALIDGTLVKLSQWPKEDGMPGRCHDVTCLRRSSLWQKMDTSELFEHNQYMLGDSGYVSHHRLVTAFKNTAGDRDKTDFNTCVAHARVGNEHCIGILKARWHSLRELRTQLRNRKENAYVVRWIRCCVILHNFLTWKKDEWTEADGPVVLEQEVNFQAHIGNERDRNRIGVMRREEVQRYCLDFNRHPGGVLNR</sequence>
<reference evidence="9 10" key="1">
    <citation type="submission" date="2024-09" db="EMBL/GenBank/DDBJ databases">
        <title>Chromosome-scale assembly of Riccia sorocarpa.</title>
        <authorList>
            <person name="Paukszto L."/>
        </authorList>
    </citation>
    <scope>NUCLEOTIDE SEQUENCE [LARGE SCALE GENOMIC DNA]</scope>
    <source>
        <strain evidence="9">LP-2024</strain>
        <tissue evidence="9">Aerial parts of the thallus</tissue>
    </source>
</reference>
<evidence type="ECO:0000256" key="7">
    <source>
        <dbReference type="ARBA" id="ARBA00023242"/>
    </source>
</evidence>
<organism evidence="9 10">
    <name type="scientific">Riccia sorocarpa</name>
    <dbReference type="NCBI Taxonomy" id="122646"/>
    <lineage>
        <taxon>Eukaryota</taxon>
        <taxon>Viridiplantae</taxon>
        <taxon>Streptophyta</taxon>
        <taxon>Embryophyta</taxon>
        <taxon>Marchantiophyta</taxon>
        <taxon>Marchantiopsida</taxon>
        <taxon>Marchantiidae</taxon>
        <taxon>Marchantiales</taxon>
        <taxon>Ricciaceae</taxon>
        <taxon>Riccia</taxon>
    </lineage>
</organism>
<evidence type="ECO:0000256" key="2">
    <source>
        <dbReference type="ARBA" id="ARBA00004123"/>
    </source>
</evidence>
<evidence type="ECO:0000256" key="6">
    <source>
        <dbReference type="ARBA" id="ARBA00022801"/>
    </source>
</evidence>
<gene>
    <name evidence="9" type="ORF">R1sor_001635</name>
</gene>
<comment type="cofactor">
    <cofactor evidence="1">
        <name>a divalent metal cation</name>
        <dbReference type="ChEBI" id="CHEBI:60240"/>
    </cofactor>
</comment>
<dbReference type="EMBL" id="JBJQOH010000006">
    <property type="protein sequence ID" value="KAL3683613.1"/>
    <property type="molecule type" value="Genomic_DNA"/>
</dbReference>
<dbReference type="InterPro" id="IPR027806">
    <property type="entry name" value="HARBI1_dom"/>
</dbReference>
<protein>
    <recommendedName>
        <fullName evidence="8">DDE Tnp4 domain-containing protein</fullName>
    </recommendedName>
</protein>